<dbReference type="AlphaFoldDB" id="A0A345D8X5"/>
<keyword evidence="6 14" id="KW-0808">Transferase</keyword>
<dbReference type="RefSeq" id="WP_114562074.1">
    <property type="nucleotide sequence ID" value="NZ_CP031124.1"/>
</dbReference>
<proteinExistence type="inferred from homology"/>
<keyword evidence="4" id="KW-0997">Cell inner membrane</keyword>
<keyword evidence="7" id="KW-0448">Lipopolysaccharide biosynthesis</keyword>
<dbReference type="Gene3D" id="3.40.50.2000">
    <property type="entry name" value="Glycogen Phosphorylase B"/>
    <property type="match status" value="2"/>
</dbReference>
<comment type="similarity">
    <text evidence="9">Belongs to the glycosyltransferase 9 family.</text>
</comment>
<dbReference type="KEGG" id="hyf:DTO96_100523"/>
<evidence type="ECO:0000256" key="2">
    <source>
        <dbReference type="ARBA" id="ARBA00004713"/>
    </source>
</evidence>
<evidence type="ECO:0000256" key="12">
    <source>
        <dbReference type="ARBA" id="ARBA00044330"/>
    </source>
</evidence>
<evidence type="ECO:0000256" key="4">
    <source>
        <dbReference type="ARBA" id="ARBA00022519"/>
    </source>
</evidence>
<evidence type="ECO:0000256" key="6">
    <source>
        <dbReference type="ARBA" id="ARBA00022679"/>
    </source>
</evidence>
<dbReference type="InterPro" id="IPR002201">
    <property type="entry name" value="Glyco_trans_9"/>
</dbReference>
<dbReference type="SUPFAM" id="SSF53756">
    <property type="entry name" value="UDP-Glycosyltransferase/glycogen phosphorylase"/>
    <property type="match status" value="1"/>
</dbReference>
<protein>
    <recommendedName>
        <fullName evidence="11">Lipopolysaccharide heptosyltransferase 1</fullName>
        <ecNumber evidence="10">2.4.99.23</ecNumber>
    </recommendedName>
    <alternativeName>
        <fullName evidence="12">ADP-heptose:lipopolysaccharide heptosyltransferase I</fullName>
    </alternativeName>
</protein>
<dbReference type="GO" id="GO:0008713">
    <property type="term" value="F:ADP-heptose-lipopolysaccharide heptosyltransferase activity"/>
    <property type="evidence" value="ECO:0007669"/>
    <property type="project" value="TreeGrafter"/>
</dbReference>
<dbReference type="EMBL" id="CP031124">
    <property type="protein sequence ID" value="AXF84813.1"/>
    <property type="molecule type" value="Genomic_DNA"/>
</dbReference>
<evidence type="ECO:0000256" key="7">
    <source>
        <dbReference type="ARBA" id="ARBA00022985"/>
    </source>
</evidence>
<evidence type="ECO:0000256" key="5">
    <source>
        <dbReference type="ARBA" id="ARBA00022676"/>
    </source>
</evidence>
<evidence type="ECO:0000313" key="14">
    <source>
        <dbReference type="EMBL" id="AXF84813.1"/>
    </source>
</evidence>
<evidence type="ECO:0000256" key="1">
    <source>
        <dbReference type="ARBA" id="ARBA00004515"/>
    </source>
</evidence>
<evidence type="ECO:0000256" key="3">
    <source>
        <dbReference type="ARBA" id="ARBA00022475"/>
    </source>
</evidence>
<evidence type="ECO:0000256" key="11">
    <source>
        <dbReference type="ARBA" id="ARBA00044190"/>
    </source>
</evidence>
<dbReference type="InterPro" id="IPR051199">
    <property type="entry name" value="LPS_LOS_Heptosyltrfase"/>
</dbReference>
<keyword evidence="8" id="KW-0472">Membrane</keyword>
<dbReference type="GO" id="GO:0005886">
    <property type="term" value="C:plasma membrane"/>
    <property type="evidence" value="ECO:0007669"/>
    <property type="project" value="UniProtKB-SubCell"/>
</dbReference>
<keyword evidence="5" id="KW-0328">Glycosyltransferase</keyword>
<dbReference type="OrthoDB" id="9767552at2"/>
<evidence type="ECO:0000256" key="13">
    <source>
        <dbReference type="ARBA" id="ARBA00049201"/>
    </source>
</evidence>
<reference evidence="15" key="1">
    <citation type="submission" date="2018-07" db="EMBL/GenBank/DDBJ databases">
        <authorList>
            <person name="Kim H."/>
        </authorList>
    </citation>
    <scope>NUCLEOTIDE SEQUENCE [LARGE SCALE GENOMIC DNA]</scope>
    <source>
        <strain evidence="15">F02</strain>
    </source>
</reference>
<name>A0A345D8X5_9BURK</name>
<dbReference type="CDD" id="cd03789">
    <property type="entry name" value="GT9_LPS_heptosyltransferase"/>
    <property type="match status" value="1"/>
</dbReference>
<dbReference type="InterPro" id="IPR011908">
    <property type="entry name" value="LipoPS_heptosylTferase-I"/>
</dbReference>
<comment type="pathway">
    <text evidence="2">Bacterial outer membrane biogenesis; LPS core biosynthesis.</text>
</comment>
<keyword evidence="3" id="KW-1003">Cell membrane</keyword>
<evidence type="ECO:0000313" key="15">
    <source>
        <dbReference type="Proteomes" id="UP000252182"/>
    </source>
</evidence>
<dbReference type="PANTHER" id="PTHR30160">
    <property type="entry name" value="TETRAACYLDISACCHARIDE 4'-KINASE-RELATED"/>
    <property type="match status" value="1"/>
</dbReference>
<evidence type="ECO:0000256" key="9">
    <source>
        <dbReference type="ARBA" id="ARBA00043995"/>
    </source>
</evidence>
<dbReference type="GO" id="GO:0005829">
    <property type="term" value="C:cytosol"/>
    <property type="evidence" value="ECO:0007669"/>
    <property type="project" value="TreeGrafter"/>
</dbReference>
<comment type="subcellular location">
    <subcellularLocation>
        <location evidence="1">Cell inner membrane</location>
        <topology evidence="1">Peripheral membrane protein</topology>
        <orientation evidence="1">Cytoplasmic side</orientation>
    </subcellularLocation>
</comment>
<sequence length="395" mass="43282">MDADEGIDLKILLVKTSSMGDLVHALPAVSDIARAYPNAQIDWLAERPFDAIARLHPAVHKVIPVAWRKWRKSLWRTETRQLMNDFWHNLRAETYDVVIDLQGLVKSAAMTRMARLSGAVPTDCGALHPQRGYCGYDAASVREPLATRAYQHCFTVSRQDTSVSRNRQLSAAVLGYSLEAVVDFGLKGLAVPSDWSFLTKTGASNVQPVEPPWVSLIHGASRDEKLWDVQHWIQLIVHLAAQGQRSLLLWGSDAERVRSEQLYDAAVSAGVRADVLPIVPPFLTITQVAQCLAVSHAVVGLDSGFTHLAAALARPTVGIYADFDPQLAALMGVNYCVGLGGVGTPPTADAVIEQLTWAQSFDVAHRHRWQGELPDIGLSPMSSPQAVLHHMRFEG</sequence>
<dbReference type="Proteomes" id="UP000252182">
    <property type="component" value="Chromosome"/>
</dbReference>
<organism evidence="14 15">
    <name type="scientific">Ephemeroptericola cinctiostellae</name>
    <dbReference type="NCBI Taxonomy" id="2268024"/>
    <lineage>
        <taxon>Bacteria</taxon>
        <taxon>Pseudomonadati</taxon>
        <taxon>Pseudomonadota</taxon>
        <taxon>Betaproteobacteria</taxon>
        <taxon>Burkholderiales</taxon>
        <taxon>Burkholderiaceae</taxon>
        <taxon>Ephemeroptericola</taxon>
    </lineage>
</organism>
<comment type="catalytic activity">
    <reaction evidence="13">
        <text>an alpha-Kdo-(2-&gt;4)-alpha-Kdo-(2-&gt;6)-lipid A + ADP-L-glycero-beta-D-manno-heptose = an L-alpha-D-Hep-(1-&gt;5)-[alpha-Kdo-(2-&gt;4)]-alpha-Kdo-(2-&gt;6)-lipid A + ADP + H(+)</text>
        <dbReference type="Rhea" id="RHEA:74067"/>
        <dbReference type="ChEBI" id="CHEBI:15378"/>
        <dbReference type="ChEBI" id="CHEBI:61506"/>
        <dbReference type="ChEBI" id="CHEBI:176431"/>
        <dbReference type="ChEBI" id="CHEBI:193068"/>
        <dbReference type="ChEBI" id="CHEBI:456216"/>
        <dbReference type="EC" id="2.4.99.23"/>
    </reaction>
</comment>
<dbReference type="PANTHER" id="PTHR30160:SF19">
    <property type="entry name" value="LIPOPOLYSACCHARIDE HEPTOSYLTRANSFERASE 1"/>
    <property type="match status" value="1"/>
</dbReference>
<evidence type="ECO:0000256" key="8">
    <source>
        <dbReference type="ARBA" id="ARBA00023136"/>
    </source>
</evidence>
<dbReference type="GO" id="GO:0009244">
    <property type="term" value="P:lipopolysaccharide core region biosynthetic process"/>
    <property type="evidence" value="ECO:0007669"/>
    <property type="project" value="InterPro"/>
</dbReference>
<dbReference type="EC" id="2.4.99.23" evidence="10"/>
<dbReference type="Pfam" id="PF01075">
    <property type="entry name" value="Glyco_transf_9"/>
    <property type="match status" value="1"/>
</dbReference>
<evidence type="ECO:0000256" key="10">
    <source>
        <dbReference type="ARBA" id="ARBA00044041"/>
    </source>
</evidence>
<keyword evidence="15" id="KW-1185">Reference proteome</keyword>
<accession>A0A345D8X5</accession>
<gene>
    <name evidence="14" type="primary">rfaC</name>
    <name evidence="14" type="ORF">DTO96_100523</name>
</gene>
<dbReference type="NCBIfam" id="TIGR02193">
    <property type="entry name" value="heptsyl_trn_I"/>
    <property type="match status" value="1"/>
</dbReference>